<comment type="caution">
    <text evidence="1">The sequence shown here is derived from an EMBL/GenBank/DDBJ whole genome shotgun (WGS) entry which is preliminary data.</text>
</comment>
<evidence type="ECO:0000313" key="2">
    <source>
        <dbReference type="Proteomes" id="UP001500795"/>
    </source>
</evidence>
<dbReference type="EMBL" id="BAABCX010000001">
    <property type="protein sequence ID" value="GAA3532687.1"/>
    <property type="molecule type" value="Genomic_DNA"/>
</dbReference>
<gene>
    <name evidence="1" type="primary">csy1</name>
    <name evidence="1" type="ORF">GCM10022394_10010</name>
</gene>
<reference evidence="2" key="1">
    <citation type="journal article" date="2019" name="Int. J. Syst. Evol. Microbiol.">
        <title>The Global Catalogue of Microorganisms (GCM) 10K type strain sequencing project: providing services to taxonomists for standard genome sequencing and annotation.</title>
        <authorList>
            <consortium name="The Broad Institute Genomics Platform"/>
            <consortium name="The Broad Institute Genome Sequencing Center for Infectious Disease"/>
            <person name="Wu L."/>
            <person name="Ma J."/>
        </authorList>
    </citation>
    <scope>NUCLEOTIDE SEQUENCE [LARGE SCALE GENOMIC DNA]</scope>
    <source>
        <strain evidence="2">JCM 17110</strain>
    </source>
</reference>
<dbReference type="NCBIfam" id="TIGR02564">
    <property type="entry name" value="cas_Csy1"/>
    <property type="match status" value="1"/>
</dbReference>
<dbReference type="RefSeq" id="WP_344955366.1">
    <property type="nucleotide sequence ID" value="NZ_BAABCX010000001.1"/>
</dbReference>
<proteinExistence type="predicted"/>
<organism evidence="1 2">
    <name type="scientific">Zobellella aerophila</name>
    <dbReference type="NCBI Taxonomy" id="870480"/>
    <lineage>
        <taxon>Bacteria</taxon>
        <taxon>Pseudomonadati</taxon>
        <taxon>Pseudomonadota</taxon>
        <taxon>Gammaproteobacteria</taxon>
        <taxon>Aeromonadales</taxon>
        <taxon>Aeromonadaceae</taxon>
        <taxon>Zobellella</taxon>
    </lineage>
</organism>
<accession>A0ABP6VER3</accession>
<protein>
    <submittedName>
        <fullName evidence="1">Type I-F CRISPR-associated protein Csy1</fullName>
    </submittedName>
</protein>
<sequence length="438" mass="49252">MPSSKLSAAISEYIADRSSIRLEKLDKEAEKKRSSLATDPDALYEWEATYTEQRQLEIEKYSPANWLDAASGRAKQINLVTHALKYSHSDAKGSSLFSLTKSEMEDYLGSGNLMAPKLDVVGNAAALDVANLLLLQADGVRLIDLLSKGDASPLQPFAKNEEQLSAWLHGFRQALQSRDPSSHKLAKQIYFPVAAHGYHLLGPLFSSALTQACFERVNNSRFSDSAKEARKARSDKRPHQEVIVDYPQLAIQTFGGTKPQNISLLNSQRGGKAYLLNCQPPHWQTRVTPPAHSNAFWGQYARQSRPVVNELKTFLIAVSDKDSNVKIRNRRKKLLATLVADLHQLAARYQSLAAGWSLASDISTVEKYWLDPRRADTAFVDGRAATDWQQEIAQYFGQWLNKQLQHKKLSMKDVESNEWAGQLERELRLLREDMEAMV</sequence>
<keyword evidence="2" id="KW-1185">Reference proteome</keyword>
<name>A0ABP6VER3_9GAMM</name>
<dbReference type="Proteomes" id="UP001500795">
    <property type="component" value="Unassembled WGS sequence"/>
</dbReference>
<dbReference type="Pfam" id="PF09611">
    <property type="entry name" value="Cas_Csy1"/>
    <property type="match status" value="1"/>
</dbReference>
<dbReference type="InterPro" id="IPR013397">
    <property type="entry name" value="CRISPR-assoc_prot_Csy1"/>
</dbReference>
<evidence type="ECO:0000313" key="1">
    <source>
        <dbReference type="EMBL" id="GAA3532687.1"/>
    </source>
</evidence>